<dbReference type="OrthoDB" id="630895at2759"/>
<keyword evidence="3" id="KW-1185">Reference proteome</keyword>
<evidence type="ECO:0000313" key="3">
    <source>
        <dbReference type="Proteomes" id="UP000256645"/>
    </source>
</evidence>
<dbReference type="PANTHER" id="PTHR43792">
    <property type="entry name" value="GNAT FAMILY, PUTATIVE (AFU_ORTHOLOGUE AFUA_3G00765)-RELATED-RELATED"/>
    <property type="match status" value="1"/>
</dbReference>
<dbReference type="AlphaFoldDB" id="A0A3D8RLC7"/>
<evidence type="ECO:0000313" key="2">
    <source>
        <dbReference type="EMBL" id="RDW74902.1"/>
    </source>
</evidence>
<dbReference type="Gene3D" id="3.40.630.30">
    <property type="match status" value="1"/>
</dbReference>
<dbReference type="EMBL" id="PDLM01000006">
    <property type="protein sequence ID" value="RDW74902.1"/>
    <property type="molecule type" value="Genomic_DNA"/>
</dbReference>
<reference evidence="2 3" key="1">
    <citation type="journal article" date="2018" name="IMA Fungus">
        <title>IMA Genome-F 9: Draft genome sequence of Annulohypoxylon stygium, Aspergillus mulundensis, Berkeleyomyces basicola (syn. Thielaviopsis basicola), Ceratocystis smalleyi, two Cercospora beticola strains, Coleophoma cylindrospora, Fusarium fracticaudum, Phialophora cf. hyalina, and Morchella septimelata.</title>
        <authorList>
            <person name="Wingfield B.D."/>
            <person name="Bills G.F."/>
            <person name="Dong Y."/>
            <person name="Huang W."/>
            <person name="Nel W.J."/>
            <person name="Swalarsk-Parry B.S."/>
            <person name="Vaghefi N."/>
            <person name="Wilken P.M."/>
            <person name="An Z."/>
            <person name="de Beer Z.W."/>
            <person name="De Vos L."/>
            <person name="Chen L."/>
            <person name="Duong T.A."/>
            <person name="Gao Y."/>
            <person name="Hammerbacher A."/>
            <person name="Kikkert J.R."/>
            <person name="Li Y."/>
            <person name="Li H."/>
            <person name="Li K."/>
            <person name="Li Q."/>
            <person name="Liu X."/>
            <person name="Ma X."/>
            <person name="Naidoo K."/>
            <person name="Pethybridge S.J."/>
            <person name="Sun J."/>
            <person name="Steenkamp E.T."/>
            <person name="van der Nest M.A."/>
            <person name="van Wyk S."/>
            <person name="Wingfield M.J."/>
            <person name="Xiong C."/>
            <person name="Yue Q."/>
            <person name="Zhang X."/>
        </authorList>
    </citation>
    <scope>NUCLEOTIDE SEQUENCE [LARGE SCALE GENOMIC DNA]</scope>
    <source>
        <strain evidence="2 3">BP6252</strain>
    </source>
</reference>
<dbReference type="InterPro" id="IPR000182">
    <property type="entry name" value="GNAT_dom"/>
</dbReference>
<dbReference type="PROSITE" id="PS51186">
    <property type="entry name" value="GNAT"/>
    <property type="match status" value="1"/>
</dbReference>
<dbReference type="CDD" id="cd04301">
    <property type="entry name" value="NAT_SF"/>
    <property type="match status" value="1"/>
</dbReference>
<feature type="domain" description="N-acetyltransferase" evidence="1">
    <location>
        <begin position="158"/>
        <end position="241"/>
    </location>
</feature>
<accession>A0A3D8RLC7</accession>
<sequence length="246" mass="28092">MAEPQIPFHPFLLLTERFILIPTPIAITIPPYRALYASLHADPTFCGMGFGPDFGTRAWNDDETRDVIHTRDIVRCWQPRGMGDFAVGFRPTGLDGVGQPLNENPQIRIVQGDEYARLVRENQLLLYQDRIQWAGYAGVRDATTSSMPERTADDLPLPSWKEMVELRYGVAPEWWGKGIARVAAEAVMQWAVSERGVTRFIAETERENVRSGRVLEKMGFTLSGTEYWKEPAEVEWERRVDQVVRP</sequence>
<organism evidence="2 3">
    <name type="scientific">Coleophoma cylindrospora</name>
    <dbReference type="NCBI Taxonomy" id="1849047"/>
    <lineage>
        <taxon>Eukaryota</taxon>
        <taxon>Fungi</taxon>
        <taxon>Dikarya</taxon>
        <taxon>Ascomycota</taxon>
        <taxon>Pezizomycotina</taxon>
        <taxon>Leotiomycetes</taxon>
        <taxon>Helotiales</taxon>
        <taxon>Dermateaceae</taxon>
        <taxon>Coleophoma</taxon>
    </lineage>
</organism>
<dbReference type="SUPFAM" id="SSF55729">
    <property type="entry name" value="Acyl-CoA N-acyltransferases (Nat)"/>
    <property type="match status" value="1"/>
</dbReference>
<gene>
    <name evidence="2" type="ORF">BP6252_06044</name>
</gene>
<protein>
    <recommendedName>
        <fullName evidence="1">N-acetyltransferase domain-containing protein</fullName>
    </recommendedName>
</protein>
<dbReference type="InterPro" id="IPR051531">
    <property type="entry name" value="N-acetyltransferase"/>
</dbReference>
<dbReference type="Proteomes" id="UP000256645">
    <property type="component" value="Unassembled WGS sequence"/>
</dbReference>
<dbReference type="InterPro" id="IPR016181">
    <property type="entry name" value="Acyl_CoA_acyltransferase"/>
</dbReference>
<comment type="caution">
    <text evidence="2">The sequence shown here is derived from an EMBL/GenBank/DDBJ whole genome shotgun (WGS) entry which is preliminary data.</text>
</comment>
<evidence type="ECO:0000259" key="1">
    <source>
        <dbReference type="PROSITE" id="PS51186"/>
    </source>
</evidence>
<name>A0A3D8RLC7_9HELO</name>
<proteinExistence type="predicted"/>
<dbReference type="PANTHER" id="PTHR43792:SF1">
    <property type="entry name" value="N-ACETYLTRANSFERASE DOMAIN-CONTAINING PROTEIN"/>
    <property type="match status" value="1"/>
</dbReference>
<dbReference type="GO" id="GO:0016747">
    <property type="term" value="F:acyltransferase activity, transferring groups other than amino-acyl groups"/>
    <property type="evidence" value="ECO:0007669"/>
    <property type="project" value="InterPro"/>
</dbReference>
<dbReference type="Pfam" id="PF13302">
    <property type="entry name" value="Acetyltransf_3"/>
    <property type="match status" value="1"/>
</dbReference>